<feature type="chain" id="PRO_5018572638" evidence="3">
    <location>
        <begin position="19"/>
        <end position="214"/>
    </location>
</feature>
<comment type="similarity">
    <text evidence="1">Belongs to the AB hydrolase superfamily. AB hydrolase 4 family.</text>
</comment>
<dbReference type="PIRSF" id="PIRSF005211">
    <property type="entry name" value="Ab_hydro_YheT"/>
    <property type="match status" value="1"/>
</dbReference>
<dbReference type="GO" id="GO:0051793">
    <property type="term" value="P:medium-chain fatty acid catabolic process"/>
    <property type="evidence" value="ECO:0007669"/>
    <property type="project" value="TreeGrafter"/>
</dbReference>
<dbReference type="InterPro" id="IPR050960">
    <property type="entry name" value="AB_hydrolase_4_sf"/>
</dbReference>
<dbReference type="GeneTree" id="ENSGT00950000182902"/>
<dbReference type="Ensembl" id="ENSKMAT00000016592.1">
    <property type="protein sequence ID" value="ENSKMAP00000016361.1"/>
    <property type="gene ID" value="ENSKMAG00000012175.1"/>
</dbReference>
<dbReference type="Proteomes" id="UP000264800">
    <property type="component" value="Unplaced"/>
</dbReference>
<feature type="signal peptide" evidence="3">
    <location>
        <begin position="1"/>
        <end position="18"/>
    </location>
</feature>
<dbReference type="PANTHER" id="PTHR10794:SF60">
    <property type="entry name" value="PROTEIN ABHD1"/>
    <property type="match status" value="1"/>
</dbReference>
<keyword evidence="3" id="KW-0732">Signal</keyword>
<proteinExistence type="inferred from homology"/>
<dbReference type="GO" id="GO:0008126">
    <property type="term" value="F:acetylesterase activity"/>
    <property type="evidence" value="ECO:0007669"/>
    <property type="project" value="TreeGrafter"/>
</dbReference>
<evidence type="ECO:0000256" key="2">
    <source>
        <dbReference type="PIRSR" id="PIRSR005211-1"/>
    </source>
</evidence>
<dbReference type="Gene3D" id="3.40.50.1820">
    <property type="entry name" value="alpha/beta hydrolase"/>
    <property type="match status" value="1"/>
</dbReference>
<reference evidence="4" key="1">
    <citation type="submission" date="2025-08" db="UniProtKB">
        <authorList>
            <consortium name="Ensembl"/>
        </authorList>
    </citation>
    <scope>IDENTIFICATION</scope>
</reference>
<dbReference type="SUPFAM" id="SSF53474">
    <property type="entry name" value="alpha/beta-Hydrolases"/>
    <property type="match status" value="1"/>
</dbReference>
<dbReference type="InterPro" id="IPR012020">
    <property type="entry name" value="ABHD4"/>
</dbReference>
<keyword evidence="5" id="KW-1185">Reference proteome</keyword>
<reference evidence="4" key="2">
    <citation type="submission" date="2025-09" db="UniProtKB">
        <authorList>
            <consortium name="Ensembl"/>
        </authorList>
    </citation>
    <scope>IDENTIFICATION</scope>
</reference>
<evidence type="ECO:0000313" key="5">
    <source>
        <dbReference type="Proteomes" id="UP000264800"/>
    </source>
</evidence>
<evidence type="ECO:0000313" key="4">
    <source>
        <dbReference type="Ensembl" id="ENSKMAP00000016361.1"/>
    </source>
</evidence>
<dbReference type="PANTHER" id="PTHR10794">
    <property type="entry name" value="ABHYDROLASE DOMAIN-CONTAINING PROTEIN"/>
    <property type="match status" value="1"/>
</dbReference>
<feature type="active site" description="Charge relay system" evidence="2">
    <location>
        <position position="171"/>
    </location>
</feature>
<dbReference type="AlphaFoldDB" id="A0A3Q3AJ93"/>
<evidence type="ECO:0000256" key="1">
    <source>
        <dbReference type="ARBA" id="ARBA00010884"/>
    </source>
</evidence>
<accession>A0A3Q3AJ93</accession>
<dbReference type="InterPro" id="IPR029058">
    <property type="entry name" value="AB_hydrolase_fold"/>
</dbReference>
<protein>
    <submittedName>
        <fullName evidence="4">Phospholipase ABHD3-like</fullName>
    </submittedName>
</protein>
<feature type="active site" description="Charge relay system" evidence="2">
    <location>
        <position position="142"/>
    </location>
</feature>
<sequence>MCVHTCVGLIAFFHPSLCRMILLNYLARKRTESGMVAGITISVAWDAQKSSESMEEPLNRLLFNKHLTRGLCRTVTRHRKILEKVVDIDYVLKARTIREFDERFTSLLFGYKSCIDYYRDASPGSKLPHTAVPILCLNASDDPFSPQHAFPVSIVQSLPHVALLLTAHGGHIAFLQGLFPRGESYIERLFGQFVRAMTNSSHGGHFLSVKSSSI</sequence>
<name>A0A3Q3AJ93_KRYMA</name>
<organism evidence="4 5">
    <name type="scientific">Kryptolebias marmoratus</name>
    <name type="common">Mangrove killifish</name>
    <name type="synonym">Rivulus marmoratus</name>
    <dbReference type="NCBI Taxonomy" id="37003"/>
    <lineage>
        <taxon>Eukaryota</taxon>
        <taxon>Metazoa</taxon>
        <taxon>Chordata</taxon>
        <taxon>Craniata</taxon>
        <taxon>Vertebrata</taxon>
        <taxon>Euteleostomi</taxon>
        <taxon>Actinopterygii</taxon>
        <taxon>Neopterygii</taxon>
        <taxon>Teleostei</taxon>
        <taxon>Neoteleostei</taxon>
        <taxon>Acanthomorphata</taxon>
        <taxon>Ovalentaria</taxon>
        <taxon>Atherinomorphae</taxon>
        <taxon>Cyprinodontiformes</taxon>
        <taxon>Rivulidae</taxon>
        <taxon>Kryptolebias</taxon>
    </lineage>
</organism>
<feature type="active site" description="Charge relay system" evidence="2">
    <location>
        <position position="16"/>
    </location>
</feature>
<evidence type="ECO:0000256" key="3">
    <source>
        <dbReference type="SAM" id="SignalP"/>
    </source>
</evidence>
<dbReference type="GO" id="GO:0047372">
    <property type="term" value="F:monoacylglycerol lipase activity"/>
    <property type="evidence" value="ECO:0007669"/>
    <property type="project" value="TreeGrafter"/>
</dbReference>
<dbReference type="GO" id="GO:0051792">
    <property type="term" value="P:medium-chain fatty acid biosynthetic process"/>
    <property type="evidence" value="ECO:0007669"/>
    <property type="project" value="TreeGrafter"/>
</dbReference>